<sequence>MPLPTTIMTTATAALLTVGALTAYAPTAYAAPAWVTDGECTDDGGEIVPVGRGKAICRGGVWDQEQIHFS</sequence>
<proteinExistence type="predicted"/>
<dbReference type="OrthoDB" id="3544335at2"/>
<evidence type="ECO:0000313" key="2">
    <source>
        <dbReference type="EMBL" id="SDI80863.1"/>
    </source>
</evidence>
<feature type="chain" id="PRO_5011712875" description="Secreted protein" evidence="1">
    <location>
        <begin position="31"/>
        <end position="70"/>
    </location>
</feature>
<accession>A0A1G8NKY8</accession>
<name>A0A1G8NKY8_9ACTN</name>
<dbReference type="RefSeq" id="WP_090932364.1">
    <property type="nucleotide sequence ID" value="NZ_FNDJ01000007.1"/>
</dbReference>
<keyword evidence="1" id="KW-0732">Signal</keyword>
<feature type="signal peptide" evidence="1">
    <location>
        <begin position="1"/>
        <end position="30"/>
    </location>
</feature>
<gene>
    <name evidence="2" type="ORF">SAMN05421869_107154</name>
</gene>
<keyword evidence="3" id="KW-1185">Reference proteome</keyword>
<dbReference type="AlphaFoldDB" id="A0A1G8NKY8"/>
<organism evidence="2 3">
    <name type="scientific">Nonomuraea jiangxiensis</name>
    <dbReference type="NCBI Taxonomy" id="633440"/>
    <lineage>
        <taxon>Bacteria</taxon>
        <taxon>Bacillati</taxon>
        <taxon>Actinomycetota</taxon>
        <taxon>Actinomycetes</taxon>
        <taxon>Streptosporangiales</taxon>
        <taxon>Streptosporangiaceae</taxon>
        <taxon>Nonomuraea</taxon>
    </lineage>
</organism>
<evidence type="ECO:0008006" key="4">
    <source>
        <dbReference type="Google" id="ProtNLM"/>
    </source>
</evidence>
<evidence type="ECO:0000313" key="3">
    <source>
        <dbReference type="Proteomes" id="UP000199202"/>
    </source>
</evidence>
<dbReference type="EMBL" id="FNDJ01000007">
    <property type="protein sequence ID" value="SDI80863.1"/>
    <property type="molecule type" value="Genomic_DNA"/>
</dbReference>
<protein>
    <recommendedName>
        <fullName evidence="4">Secreted protein</fullName>
    </recommendedName>
</protein>
<dbReference type="Proteomes" id="UP000199202">
    <property type="component" value="Unassembled WGS sequence"/>
</dbReference>
<reference evidence="2 3" key="1">
    <citation type="submission" date="2016-10" db="EMBL/GenBank/DDBJ databases">
        <authorList>
            <person name="de Groot N.N."/>
        </authorList>
    </citation>
    <scope>NUCLEOTIDE SEQUENCE [LARGE SCALE GENOMIC DNA]</scope>
    <source>
        <strain evidence="2 3">CGMCC 4.6533</strain>
    </source>
</reference>
<evidence type="ECO:0000256" key="1">
    <source>
        <dbReference type="SAM" id="SignalP"/>
    </source>
</evidence>